<dbReference type="SFLD" id="SFLDF00046">
    <property type="entry name" value="beta-phosphoglucomutase"/>
    <property type="match status" value="1"/>
</dbReference>
<dbReference type="SUPFAM" id="SSF56784">
    <property type="entry name" value="HAD-like"/>
    <property type="match status" value="1"/>
</dbReference>
<dbReference type="SFLD" id="SFLDG01129">
    <property type="entry name" value="C1.5:_HAD__Beta-PGM__Phosphata"/>
    <property type="match status" value="1"/>
</dbReference>
<dbReference type="Gene3D" id="3.40.50.1000">
    <property type="entry name" value="HAD superfamily/HAD-like"/>
    <property type="match status" value="1"/>
</dbReference>
<dbReference type="InterPro" id="IPR036412">
    <property type="entry name" value="HAD-like_sf"/>
</dbReference>
<evidence type="ECO:0000256" key="1">
    <source>
        <dbReference type="ARBA" id="ARBA00006171"/>
    </source>
</evidence>
<evidence type="ECO:0000313" key="3">
    <source>
        <dbReference type="Proteomes" id="UP001597191"/>
    </source>
</evidence>
<dbReference type="PANTHER" id="PTHR43481">
    <property type="entry name" value="FRUCTOSE-1-PHOSPHATE PHOSPHATASE"/>
    <property type="match status" value="1"/>
</dbReference>
<dbReference type="InterPro" id="IPR051806">
    <property type="entry name" value="HAD-like_SPP"/>
</dbReference>
<dbReference type="Gene3D" id="1.10.150.240">
    <property type="entry name" value="Putative phosphatase, domain 2"/>
    <property type="match status" value="1"/>
</dbReference>
<sequence length="229" mass="24992">MIKGFVFDLDGVITDTARFHYQAWAKIAQDDLGITINPSVNEQLKGVSRMDSLNIILKFGHRENDFTQEQKEVFATKKNDYYVALISHMTPADILPGMKEFLDELRAENYGMSLASASKNAPRILAGLGLTTYFDKIVDPASLRHGKPDPEIFAKGAALLNIKPSEAVGLEDAFAGIQSINGAGEFSVGIGDPKILHEADLNFNCTAEVSLAKIKAAYADQNDQDLAID</sequence>
<keyword evidence="2" id="KW-0413">Isomerase</keyword>
<dbReference type="SFLD" id="SFLDS00003">
    <property type="entry name" value="Haloacid_Dehalogenase"/>
    <property type="match status" value="1"/>
</dbReference>
<dbReference type="NCBIfam" id="TIGR01509">
    <property type="entry name" value="HAD-SF-IA-v3"/>
    <property type="match status" value="1"/>
</dbReference>
<dbReference type="InterPro" id="IPR023214">
    <property type="entry name" value="HAD_sf"/>
</dbReference>
<dbReference type="Pfam" id="PF00702">
    <property type="entry name" value="Hydrolase"/>
    <property type="match status" value="1"/>
</dbReference>
<dbReference type="SFLD" id="SFLDG01135">
    <property type="entry name" value="C1.5.6:_HAD__Beta-PGM__Phospha"/>
    <property type="match status" value="1"/>
</dbReference>
<dbReference type="GO" id="GO:0008801">
    <property type="term" value="F:beta-phosphoglucomutase activity"/>
    <property type="evidence" value="ECO:0007669"/>
    <property type="project" value="UniProtKB-EC"/>
</dbReference>
<dbReference type="PRINTS" id="PR00413">
    <property type="entry name" value="HADHALOGNASE"/>
</dbReference>
<comment type="similarity">
    <text evidence="1">Belongs to the HAD-like hydrolase superfamily. CbbY/CbbZ/Gph/YieH family.</text>
</comment>
<dbReference type="InterPro" id="IPR006439">
    <property type="entry name" value="HAD-SF_hydro_IA"/>
</dbReference>
<protein>
    <submittedName>
        <fullName evidence="2">Beta-phosphoglucomutase</fullName>
        <ecNumber evidence="2">5.4.2.6</ecNumber>
    </submittedName>
</protein>
<keyword evidence="3" id="KW-1185">Reference proteome</keyword>
<accession>A0ABW4BQC8</accession>
<proteinExistence type="inferred from homology"/>
<dbReference type="InterPro" id="IPR023198">
    <property type="entry name" value="PGP-like_dom2"/>
</dbReference>
<dbReference type="InterPro" id="IPR010972">
    <property type="entry name" value="Beta-PGM"/>
</dbReference>
<comment type="caution">
    <text evidence="2">The sequence shown here is derived from an EMBL/GenBank/DDBJ whole genome shotgun (WGS) entry which is preliminary data.</text>
</comment>
<organism evidence="2 3">
    <name type="scientific">Lapidilactobacillus gannanensis</name>
    <dbReference type="NCBI Taxonomy" id="2486002"/>
    <lineage>
        <taxon>Bacteria</taxon>
        <taxon>Bacillati</taxon>
        <taxon>Bacillota</taxon>
        <taxon>Bacilli</taxon>
        <taxon>Lactobacillales</taxon>
        <taxon>Lactobacillaceae</taxon>
        <taxon>Lapidilactobacillus</taxon>
    </lineage>
</organism>
<dbReference type="CDD" id="cd02598">
    <property type="entry name" value="HAD_BPGM"/>
    <property type="match status" value="1"/>
</dbReference>
<gene>
    <name evidence="2" type="primary">pgmB</name>
    <name evidence="2" type="ORF">ACFQ4R_09410</name>
</gene>
<dbReference type="InterPro" id="IPR010976">
    <property type="entry name" value="B-phosphoglucomutase_hydrolase"/>
</dbReference>
<name>A0ABW4BQC8_9LACO</name>
<dbReference type="RefSeq" id="WP_125649982.1">
    <property type="nucleotide sequence ID" value="NZ_JBHTOH010000088.1"/>
</dbReference>
<dbReference type="NCBIfam" id="TIGR01990">
    <property type="entry name" value="bPGM"/>
    <property type="match status" value="1"/>
</dbReference>
<dbReference type="PANTHER" id="PTHR43481:SF4">
    <property type="entry name" value="GLYCEROL-1-PHOSPHATE PHOSPHOHYDROLASE 1-RELATED"/>
    <property type="match status" value="1"/>
</dbReference>
<reference evidence="3" key="1">
    <citation type="journal article" date="2019" name="Int. J. Syst. Evol. Microbiol.">
        <title>The Global Catalogue of Microorganisms (GCM) 10K type strain sequencing project: providing services to taxonomists for standard genome sequencing and annotation.</title>
        <authorList>
            <consortium name="The Broad Institute Genomics Platform"/>
            <consortium name="The Broad Institute Genome Sequencing Center for Infectious Disease"/>
            <person name="Wu L."/>
            <person name="Ma J."/>
        </authorList>
    </citation>
    <scope>NUCLEOTIDE SEQUENCE [LARGE SCALE GENOMIC DNA]</scope>
    <source>
        <strain evidence="3">CCM 8937</strain>
    </source>
</reference>
<dbReference type="EMBL" id="JBHTOH010000088">
    <property type="protein sequence ID" value="MFD1411800.1"/>
    <property type="molecule type" value="Genomic_DNA"/>
</dbReference>
<dbReference type="EC" id="5.4.2.6" evidence="2"/>
<dbReference type="Proteomes" id="UP001597191">
    <property type="component" value="Unassembled WGS sequence"/>
</dbReference>
<dbReference type="NCBIfam" id="TIGR02009">
    <property type="entry name" value="PGMB-YQAB-SF"/>
    <property type="match status" value="1"/>
</dbReference>
<evidence type="ECO:0000313" key="2">
    <source>
        <dbReference type="EMBL" id="MFD1411800.1"/>
    </source>
</evidence>